<accession>A0AAV5WGP9</accession>
<dbReference type="Proteomes" id="UP001432322">
    <property type="component" value="Unassembled WGS sequence"/>
</dbReference>
<organism evidence="2 3">
    <name type="scientific">Pristionchus fissidentatus</name>
    <dbReference type="NCBI Taxonomy" id="1538716"/>
    <lineage>
        <taxon>Eukaryota</taxon>
        <taxon>Metazoa</taxon>
        <taxon>Ecdysozoa</taxon>
        <taxon>Nematoda</taxon>
        <taxon>Chromadorea</taxon>
        <taxon>Rhabditida</taxon>
        <taxon>Rhabditina</taxon>
        <taxon>Diplogasteromorpha</taxon>
        <taxon>Diplogasteroidea</taxon>
        <taxon>Neodiplogasteridae</taxon>
        <taxon>Pristionchus</taxon>
    </lineage>
</organism>
<evidence type="ECO:0008006" key="4">
    <source>
        <dbReference type="Google" id="ProtNLM"/>
    </source>
</evidence>
<sequence>MKSIATSIYRTPLLRLDIQYCFSLLFFILIILLHSPFHHQRIHSIVPHSSPSSYSNAHYRSLLQSPLTLIHNVHRSLQRILHSDMHNALRVVPDHMAALLFHNIHRAHYREDFESRLLREHLLRTQQ</sequence>
<protein>
    <recommendedName>
        <fullName evidence="4">G protein-coupled receptor</fullName>
    </recommendedName>
</protein>
<proteinExistence type="predicted"/>
<keyword evidence="1" id="KW-0812">Transmembrane</keyword>
<evidence type="ECO:0000313" key="3">
    <source>
        <dbReference type="Proteomes" id="UP001432322"/>
    </source>
</evidence>
<keyword evidence="3" id="KW-1185">Reference proteome</keyword>
<dbReference type="AlphaFoldDB" id="A0AAV5WGP9"/>
<evidence type="ECO:0000313" key="2">
    <source>
        <dbReference type="EMBL" id="GMT29518.1"/>
    </source>
</evidence>
<evidence type="ECO:0000256" key="1">
    <source>
        <dbReference type="SAM" id="Phobius"/>
    </source>
</evidence>
<keyword evidence="1" id="KW-1133">Transmembrane helix</keyword>
<name>A0AAV5WGP9_9BILA</name>
<feature type="non-terminal residue" evidence="2">
    <location>
        <position position="127"/>
    </location>
</feature>
<reference evidence="2" key="1">
    <citation type="submission" date="2023-10" db="EMBL/GenBank/DDBJ databases">
        <title>Genome assembly of Pristionchus species.</title>
        <authorList>
            <person name="Yoshida K."/>
            <person name="Sommer R.J."/>
        </authorList>
    </citation>
    <scope>NUCLEOTIDE SEQUENCE</scope>
    <source>
        <strain evidence="2">RS5133</strain>
    </source>
</reference>
<gene>
    <name evidence="2" type="ORF">PFISCL1PPCAC_20815</name>
</gene>
<feature type="transmembrane region" description="Helical" evidence="1">
    <location>
        <begin position="20"/>
        <end position="37"/>
    </location>
</feature>
<comment type="caution">
    <text evidence="2">The sequence shown here is derived from an EMBL/GenBank/DDBJ whole genome shotgun (WGS) entry which is preliminary data.</text>
</comment>
<dbReference type="EMBL" id="BTSY01000005">
    <property type="protein sequence ID" value="GMT29518.1"/>
    <property type="molecule type" value="Genomic_DNA"/>
</dbReference>
<keyword evidence="1" id="KW-0472">Membrane</keyword>